<feature type="region of interest" description="Disordered" evidence="2">
    <location>
        <begin position="119"/>
        <end position="172"/>
    </location>
</feature>
<feature type="compositionally biased region" description="Acidic residues" evidence="2">
    <location>
        <begin position="877"/>
        <end position="889"/>
    </location>
</feature>
<dbReference type="EMBL" id="CM026426">
    <property type="protein sequence ID" value="KAG0573117.1"/>
    <property type="molecule type" value="Genomic_DNA"/>
</dbReference>
<evidence type="ECO:0000313" key="4">
    <source>
        <dbReference type="Proteomes" id="UP000822688"/>
    </source>
</evidence>
<feature type="compositionally biased region" description="Basic and acidic residues" evidence="2">
    <location>
        <begin position="162"/>
        <end position="172"/>
    </location>
</feature>
<organism evidence="3 4">
    <name type="scientific">Ceratodon purpureus</name>
    <name type="common">Fire moss</name>
    <name type="synonym">Dicranum purpureum</name>
    <dbReference type="NCBI Taxonomy" id="3225"/>
    <lineage>
        <taxon>Eukaryota</taxon>
        <taxon>Viridiplantae</taxon>
        <taxon>Streptophyta</taxon>
        <taxon>Embryophyta</taxon>
        <taxon>Bryophyta</taxon>
        <taxon>Bryophytina</taxon>
        <taxon>Bryopsida</taxon>
        <taxon>Dicranidae</taxon>
        <taxon>Pseudoditrichales</taxon>
        <taxon>Ditrichaceae</taxon>
        <taxon>Ceratodon</taxon>
    </lineage>
</organism>
<dbReference type="SUPFAM" id="SSF56784">
    <property type="entry name" value="HAD-like"/>
    <property type="match status" value="1"/>
</dbReference>
<evidence type="ECO:0000313" key="3">
    <source>
        <dbReference type="EMBL" id="KAG0573117.1"/>
    </source>
</evidence>
<feature type="coiled-coil region" evidence="1">
    <location>
        <begin position="990"/>
        <end position="1017"/>
    </location>
</feature>
<feature type="region of interest" description="Disordered" evidence="2">
    <location>
        <begin position="867"/>
        <end position="985"/>
    </location>
</feature>
<gene>
    <name evidence="3" type="ORF">KC19_VG150500</name>
</gene>
<feature type="compositionally biased region" description="Basic and acidic residues" evidence="2">
    <location>
        <begin position="921"/>
        <end position="940"/>
    </location>
</feature>
<protein>
    <submittedName>
        <fullName evidence="3">Uncharacterized protein</fullName>
    </submittedName>
</protein>
<evidence type="ECO:0000256" key="2">
    <source>
        <dbReference type="SAM" id="MobiDB-lite"/>
    </source>
</evidence>
<feature type="compositionally biased region" description="Polar residues" evidence="2">
    <location>
        <begin position="890"/>
        <end position="905"/>
    </location>
</feature>
<feature type="compositionally biased region" description="Polar residues" evidence="2">
    <location>
        <begin position="119"/>
        <end position="132"/>
    </location>
</feature>
<keyword evidence="4" id="KW-1185">Reference proteome</keyword>
<keyword evidence="1" id="KW-0175">Coiled coil</keyword>
<accession>A0A8T0HQP4</accession>
<dbReference type="PANTHER" id="PTHR48469:SF1">
    <property type="match status" value="1"/>
</dbReference>
<dbReference type="InterPro" id="IPR023214">
    <property type="entry name" value="HAD_sf"/>
</dbReference>
<feature type="compositionally biased region" description="Polar residues" evidence="2">
    <location>
        <begin position="140"/>
        <end position="151"/>
    </location>
</feature>
<dbReference type="Proteomes" id="UP000822688">
    <property type="component" value="Chromosome V"/>
</dbReference>
<name>A0A8T0HQP4_CERPU</name>
<dbReference type="InterPro" id="IPR036412">
    <property type="entry name" value="HAD-like_sf"/>
</dbReference>
<comment type="caution">
    <text evidence="3">The sequence shown here is derived from an EMBL/GenBank/DDBJ whole genome shotgun (WGS) entry which is preliminary data.</text>
</comment>
<dbReference type="PANTHER" id="PTHR48469">
    <property type="match status" value="1"/>
</dbReference>
<proteinExistence type="predicted"/>
<dbReference type="Gene3D" id="3.40.50.1000">
    <property type="entry name" value="HAD superfamily/HAD-like"/>
    <property type="match status" value="1"/>
</dbReference>
<reference evidence="3" key="1">
    <citation type="submission" date="2020-06" db="EMBL/GenBank/DDBJ databases">
        <title>WGS assembly of Ceratodon purpureus strain R40.</title>
        <authorList>
            <person name="Carey S.B."/>
            <person name="Jenkins J."/>
            <person name="Shu S."/>
            <person name="Lovell J.T."/>
            <person name="Sreedasyam A."/>
            <person name="Maumus F."/>
            <person name="Tiley G.P."/>
            <person name="Fernandez-Pozo N."/>
            <person name="Barry K."/>
            <person name="Chen C."/>
            <person name="Wang M."/>
            <person name="Lipzen A."/>
            <person name="Daum C."/>
            <person name="Saski C.A."/>
            <person name="Payton A.C."/>
            <person name="Mcbreen J.C."/>
            <person name="Conrad R.E."/>
            <person name="Kollar L.M."/>
            <person name="Olsson S."/>
            <person name="Huttunen S."/>
            <person name="Landis J.B."/>
            <person name="Wickett N.J."/>
            <person name="Johnson M.G."/>
            <person name="Rensing S.A."/>
            <person name="Grimwood J."/>
            <person name="Schmutz J."/>
            <person name="Mcdaniel S.F."/>
        </authorList>
    </citation>
    <scope>NUCLEOTIDE SEQUENCE</scope>
    <source>
        <strain evidence="3">R40</strain>
    </source>
</reference>
<evidence type="ECO:0000256" key="1">
    <source>
        <dbReference type="SAM" id="Coils"/>
    </source>
</evidence>
<sequence length="1547" mass="173903">METKVTEFDHKGRDQIKILCSSMGTHPYLFSIVVDVAQNLFDSISLMESLSNSPYDEIVTTMRQEVLDRKLATKDGRTLPAKSLAWKLRNVVSTLTIHATEAKVKQNLGKSHIDVSGVTATGSQMESQQTGRSRGRAIVPSQSRGASATPTPLSPMKKKGLEKKTDKPKPKKDLLLSAEDLATSLNSVLGELPKVNKVGEVLDFDNANRIYQNFFADCQDEFVFKTNGQPKKFSVDVTRCKPAPAHWTIPAYEKRGMEEMKNYLVNMPDRTQKQTLCLMPNTKARPQLEEDLRGCTFNIINGQHSVAASKSLIEDNASEELVRDFRRWDAHIVWTLDVDKLRKISLFYNRVNHLVPFKPTSASNILASRKVWVKYGPKSNLASKTYDNHLRFLSVRMRNFVNAIRERFAMIDVAKHQAMVAKKGGKNTISLRNELFIITSSDETWDLWKEVIASAACGGPIDPNNEAPHKKFYEKKGFVPDKDGTLPREFFKWLGNLTEADDQKLCKHILHKSRPSRKYTYPKVTIKQNTNVLEDCYSVKEWAEWRKHKAVAQAEFNNINPTLHLFKRDGFDVPAWKNFKKAYYVSKESKHFRNKSAKDLSPYAVEFFKTFLKVRHAFQSPSAKMWFLPFIREPRLAFGSWPSDIWRLAGGALTFGIIDFQYLPTYKTRHNYTLENPFFIEFFKMIDEYGQPQFDDVRHWLLICGDDEDFAQVLTWMERNTLTGRRRVHSEYLPAPNERLGGHPPKSRIAMEPVKLLFLIDDNLLENDESTPEPLSKYTTPDHPLYKDNRKFNERRYAMYPSELKMEFYLQVHDTFCNTGGAVYQLYAGTKSLMAAASLGLTPDPTDFSVDAYYVDMERFPEYGKAVRKGKGRAVEEGDDVDLEEDAPTEEQTPSSSAADISNESDAPPSDPVSQTAFEGGVRRRLDFPDVDITRTDNERPGSTPELGSGSGRKTGRARSTGKPAQKIKKLNPTVRQASPLGRAAPSPDVQALLAELQASKDKEKDLQDQMAQQKMDIEKTVQATVQATLQGISNAPIFPNAGPVLPNVQVIGSAPPIPRVFEILGSPTSGAKLPMSDPSPASVPEPSHHCTDQCALTLPTCVEVIPDDQPQDSLGSMGPVEDRDVVEVLLIGLDNHSLAMTLASTQRVVGPKLVCVRPNCADFLRWLSTFATITVWSSMKISTTKMICDYLFGPIRPVYPLRILGQEDSQRVPMGVDFRGRPVYMKEPGTQKDIFLKPMSDGLFRKFGVLYSEANTIFIVDSPIKHCQNNSYNVLLLSTWNNQNPNAADDHFLLSKLLPYLVDLHHFVETIARFRAERPIGKKMYYDDRSTCEQYAKINEAISPSVDSLNNAYGCGPSLRSRGLLLQSVATAQSTMDYSTMAVDEGVLDSPCGTAVMEDVRDIVVSLADDVCPFQPYVEVEDEEEVMANSQGRPLTTDVDVQPDVRVESPRSENSDDFRVLEENADVPLQTHAYSRVGKIPRGTYSRESVNRRRGGGPLLKRSYQGHLPNVGTKVNANIVCPAVQSEVRSPTDSVVGNPKRVRFED</sequence>